<dbReference type="OrthoDB" id="6365676at2759"/>
<evidence type="ECO:0000256" key="6">
    <source>
        <dbReference type="SAM" id="MobiDB-lite"/>
    </source>
</evidence>
<evidence type="ECO:0000256" key="2">
    <source>
        <dbReference type="ARBA" id="ARBA00022737"/>
    </source>
</evidence>
<dbReference type="GO" id="GO:0000785">
    <property type="term" value="C:chromatin"/>
    <property type="evidence" value="ECO:0007669"/>
    <property type="project" value="TreeGrafter"/>
</dbReference>
<feature type="region of interest" description="Disordered" evidence="6">
    <location>
        <begin position="1"/>
        <end position="78"/>
    </location>
</feature>
<dbReference type="PANTHER" id="PTHR14003:SF19">
    <property type="entry name" value="YY2 TRANSCRIPTION FACTOR"/>
    <property type="match status" value="1"/>
</dbReference>
<sequence>MSPIIKTEGEDEHSERADSLTPTPNPSPSPTTSCNNTTNIITPAKKLSKARKSSSNSKRSRTRGRSIADDSEDRRYPCEETGCGKVFKRSEHLKRHHRSIHARDKPYRCPYQACSKRFSRSDNLNQHMRVHRDSKTRSDTSR</sequence>
<feature type="domain" description="C2H2-type" evidence="7">
    <location>
        <begin position="107"/>
        <end position="136"/>
    </location>
</feature>
<evidence type="ECO:0000256" key="5">
    <source>
        <dbReference type="PROSITE-ProRule" id="PRU00042"/>
    </source>
</evidence>
<feature type="compositionally biased region" description="Basic residues" evidence="6">
    <location>
        <begin position="46"/>
        <end position="64"/>
    </location>
</feature>
<dbReference type="EMBL" id="MCGN01000002">
    <property type="protein sequence ID" value="ORZ01787.1"/>
    <property type="molecule type" value="Genomic_DNA"/>
</dbReference>
<keyword evidence="1" id="KW-0479">Metal-binding</keyword>
<dbReference type="GO" id="GO:0000978">
    <property type="term" value="F:RNA polymerase II cis-regulatory region sequence-specific DNA binding"/>
    <property type="evidence" value="ECO:0007669"/>
    <property type="project" value="TreeGrafter"/>
</dbReference>
<dbReference type="PROSITE" id="PS50157">
    <property type="entry name" value="ZINC_FINGER_C2H2_2"/>
    <property type="match status" value="2"/>
</dbReference>
<feature type="compositionally biased region" description="Basic and acidic residues" evidence="6">
    <location>
        <begin position="66"/>
        <end position="78"/>
    </location>
</feature>
<evidence type="ECO:0000313" key="8">
    <source>
        <dbReference type="EMBL" id="ORZ01787.1"/>
    </source>
</evidence>
<evidence type="ECO:0000256" key="3">
    <source>
        <dbReference type="ARBA" id="ARBA00022771"/>
    </source>
</evidence>
<accession>A0A1X2HR05</accession>
<feature type="compositionally biased region" description="Low complexity" evidence="6">
    <location>
        <begin position="30"/>
        <end position="45"/>
    </location>
</feature>
<dbReference type="STRING" id="13706.A0A1X2HR05"/>
<dbReference type="Gene3D" id="3.30.160.60">
    <property type="entry name" value="Classic Zinc Finger"/>
    <property type="match status" value="2"/>
</dbReference>
<keyword evidence="9" id="KW-1185">Reference proteome</keyword>
<dbReference type="SMART" id="SM00355">
    <property type="entry name" value="ZnF_C2H2"/>
    <property type="match status" value="2"/>
</dbReference>
<gene>
    <name evidence="8" type="ORF">BCR43DRAFT_433507</name>
</gene>
<dbReference type="Proteomes" id="UP000242180">
    <property type="component" value="Unassembled WGS sequence"/>
</dbReference>
<dbReference type="InParanoid" id="A0A1X2HR05"/>
<keyword evidence="4" id="KW-0862">Zinc</keyword>
<dbReference type="GO" id="GO:0008270">
    <property type="term" value="F:zinc ion binding"/>
    <property type="evidence" value="ECO:0007669"/>
    <property type="project" value="UniProtKB-KW"/>
</dbReference>
<dbReference type="GO" id="GO:0000981">
    <property type="term" value="F:DNA-binding transcription factor activity, RNA polymerase II-specific"/>
    <property type="evidence" value="ECO:0007669"/>
    <property type="project" value="UniProtKB-ARBA"/>
</dbReference>
<protein>
    <recommendedName>
        <fullName evidence="7">C2H2-type domain-containing protein</fullName>
    </recommendedName>
</protein>
<dbReference type="InterPro" id="IPR013087">
    <property type="entry name" value="Znf_C2H2_type"/>
</dbReference>
<dbReference type="InterPro" id="IPR036236">
    <property type="entry name" value="Znf_C2H2_sf"/>
</dbReference>
<comment type="caution">
    <text evidence="8">The sequence shown here is derived from an EMBL/GenBank/DDBJ whole genome shotgun (WGS) entry which is preliminary data.</text>
</comment>
<feature type="compositionally biased region" description="Basic and acidic residues" evidence="6">
    <location>
        <begin position="131"/>
        <end position="142"/>
    </location>
</feature>
<evidence type="ECO:0000256" key="1">
    <source>
        <dbReference type="ARBA" id="ARBA00022723"/>
    </source>
</evidence>
<dbReference type="SUPFAM" id="SSF57667">
    <property type="entry name" value="beta-beta-alpha zinc fingers"/>
    <property type="match status" value="1"/>
</dbReference>
<dbReference type="PANTHER" id="PTHR14003">
    <property type="entry name" value="TRANSCRIPTIONAL REPRESSOR PROTEIN YY"/>
    <property type="match status" value="1"/>
</dbReference>
<keyword evidence="2" id="KW-0677">Repeat</keyword>
<reference evidence="8 9" key="1">
    <citation type="submission" date="2016-07" db="EMBL/GenBank/DDBJ databases">
        <title>Pervasive Adenine N6-methylation of Active Genes in Fungi.</title>
        <authorList>
            <consortium name="DOE Joint Genome Institute"/>
            <person name="Mondo S.J."/>
            <person name="Dannebaum R.O."/>
            <person name="Kuo R.C."/>
            <person name="Labutti K."/>
            <person name="Haridas S."/>
            <person name="Kuo A."/>
            <person name="Salamov A."/>
            <person name="Ahrendt S.R."/>
            <person name="Lipzen A."/>
            <person name="Sullivan W."/>
            <person name="Andreopoulos W.B."/>
            <person name="Clum A."/>
            <person name="Lindquist E."/>
            <person name="Daum C."/>
            <person name="Ramamoorthy G.K."/>
            <person name="Gryganskyi A."/>
            <person name="Culley D."/>
            <person name="Magnuson J.K."/>
            <person name="James T.Y."/>
            <person name="O'Malley M.A."/>
            <person name="Stajich J.E."/>
            <person name="Spatafora J.W."/>
            <person name="Visel A."/>
            <person name="Grigoriev I.V."/>
        </authorList>
    </citation>
    <scope>NUCLEOTIDE SEQUENCE [LARGE SCALE GENOMIC DNA]</scope>
    <source>
        <strain evidence="8 9">NRRL 2496</strain>
    </source>
</reference>
<keyword evidence="3 5" id="KW-0863">Zinc-finger</keyword>
<feature type="region of interest" description="Disordered" evidence="6">
    <location>
        <begin position="120"/>
        <end position="142"/>
    </location>
</feature>
<dbReference type="FunFam" id="3.30.160.60:FF:000072">
    <property type="entry name" value="zinc finger protein 143 isoform X1"/>
    <property type="match status" value="1"/>
</dbReference>
<dbReference type="AlphaFoldDB" id="A0A1X2HR05"/>
<dbReference type="GO" id="GO:0005667">
    <property type="term" value="C:transcription regulator complex"/>
    <property type="evidence" value="ECO:0007669"/>
    <property type="project" value="TreeGrafter"/>
</dbReference>
<dbReference type="PROSITE" id="PS00028">
    <property type="entry name" value="ZINC_FINGER_C2H2_1"/>
    <property type="match status" value="2"/>
</dbReference>
<dbReference type="Pfam" id="PF00096">
    <property type="entry name" value="zf-C2H2"/>
    <property type="match status" value="2"/>
</dbReference>
<evidence type="ECO:0000313" key="9">
    <source>
        <dbReference type="Proteomes" id="UP000242180"/>
    </source>
</evidence>
<name>A0A1X2HR05_SYNRA</name>
<evidence type="ECO:0000256" key="4">
    <source>
        <dbReference type="ARBA" id="ARBA00022833"/>
    </source>
</evidence>
<feature type="domain" description="C2H2-type" evidence="7">
    <location>
        <begin position="76"/>
        <end position="106"/>
    </location>
</feature>
<evidence type="ECO:0000259" key="7">
    <source>
        <dbReference type="PROSITE" id="PS50157"/>
    </source>
</evidence>
<organism evidence="8 9">
    <name type="scientific">Syncephalastrum racemosum</name>
    <name type="common">Filamentous fungus</name>
    <dbReference type="NCBI Taxonomy" id="13706"/>
    <lineage>
        <taxon>Eukaryota</taxon>
        <taxon>Fungi</taxon>
        <taxon>Fungi incertae sedis</taxon>
        <taxon>Mucoromycota</taxon>
        <taxon>Mucoromycotina</taxon>
        <taxon>Mucoromycetes</taxon>
        <taxon>Mucorales</taxon>
        <taxon>Syncephalastraceae</taxon>
        <taxon>Syncephalastrum</taxon>
    </lineage>
</organism>
<proteinExistence type="predicted"/>
<dbReference type="GO" id="GO:0031519">
    <property type="term" value="C:PcG protein complex"/>
    <property type="evidence" value="ECO:0007669"/>
    <property type="project" value="TreeGrafter"/>
</dbReference>